<reference evidence="1 2" key="1">
    <citation type="journal article" date="2021" name="Appl. Environ. Microbiol.">
        <title>Genetic linkage and physical mapping for an oyster mushroom Pleurotus cornucopiae and QTL analysis for the trait cap color.</title>
        <authorList>
            <person name="Zhang Y."/>
            <person name="Gao W."/>
            <person name="Sonnenberg A."/>
            <person name="Chen Q."/>
            <person name="Zhang J."/>
            <person name="Huang C."/>
        </authorList>
    </citation>
    <scope>NUCLEOTIDE SEQUENCE [LARGE SCALE GENOMIC DNA]</scope>
    <source>
        <strain evidence="1">CCMSSC00406</strain>
    </source>
</reference>
<proteinExistence type="predicted"/>
<evidence type="ECO:0000313" key="2">
    <source>
        <dbReference type="Proteomes" id="UP000824881"/>
    </source>
</evidence>
<name>A0ACB7IVE0_PLECO</name>
<comment type="caution">
    <text evidence="1">The sequence shown here is derived from an EMBL/GenBank/DDBJ whole genome shotgun (WGS) entry which is preliminary data.</text>
</comment>
<gene>
    <name evidence="1" type="ORF">CCMSSC00406_0009158</name>
</gene>
<evidence type="ECO:0000313" key="1">
    <source>
        <dbReference type="EMBL" id="KAG9221950.1"/>
    </source>
</evidence>
<protein>
    <submittedName>
        <fullName evidence="1">Uncharacterized protein</fullName>
    </submittedName>
</protein>
<sequence length="228" mass="24784">MRSNRTCSSMDTSPLVDAAPGLPIAPYPNHSFTSFSFPPPPHMPNPQSLSLFDMPLMPPPMMPPSTHNSSMPSLTYMPTTSYNPTPSHMPSNFVAANNFPQFSDSFNFSINNFFPLHAPMSNGARSYDHSSNMTLRLIPTSLAPTTSNTSTATNSVPIISALSFPVPFSSDFQPQLPPNVYSICLQSQPSVTPSLNPHSASISAPTPRYPSLVHSPPSPLWLKAPMFY</sequence>
<dbReference type="EMBL" id="WQMT02000006">
    <property type="protein sequence ID" value="KAG9221950.1"/>
    <property type="molecule type" value="Genomic_DNA"/>
</dbReference>
<accession>A0ACB7IVE0</accession>
<dbReference type="Proteomes" id="UP000824881">
    <property type="component" value="Unassembled WGS sequence"/>
</dbReference>
<organism evidence="1 2">
    <name type="scientific">Pleurotus cornucopiae</name>
    <name type="common">Cornucopia mushroom</name>
    <dbReference type="NCBI Taxonomy" id="5321"/>
    <lineage>
        <taxon>Eukaryota</taxon>
        <taxon>Fungi</taxon>
        <taxon>Dikarya</taxon>
        <taxon>Basidiomycota</taxon>
        <taxon>Agaricomycotina</taxon>
        <taxon>Agaricomycetes</taxon>
        <taxon>Agaricomycetidae</taxon>
        <taxon>Agaricales</taxon>
        <taxon>Pleurotineae</taxon>
        <taxon>Pleurotaceae</taxon>
        <taxon>Pleurotus</taxon>
    </lineage>
</organism>
<keyword evidence="2" id="KW-1185">Reference proteome</keyword>